<evidence type="ECO:0008006" key="4">
    <source>
        <dbReference type="Google" id="ProtNLM"/>
    </source>
</evidence>
<accession>A0A4V3Z7V7</accession>
<comment type="caution">
    <text evidence="2">The sequence shown here is derived from an EMBL/GenBank/DDBJ whole genome shotgun (WGS) entry which is preliminary data.</text>
</comment>
<protein>
    <recommendedName>
        <fullName evidence="4">NACHT domain-containing protein</fullName>
    </recommendedName>
</protein>
<gene>
    <name evidence="2" type="ORF">E7Y31_07100</name>
</gene>
<feature type="region of interest" description="Disordered" evidence="1">
    <location>
        <begin position="230"/>
        <end position="265"/>
    </location>
</feature>
<name>A0A4V3Z7V7_9ACTN</name>
<dbReference type="EMBL" id="SSXH01000115">
    <property type="protein sequence ID" value="THJ75169.1"/>
    <property type="molecule type" value="Genomic_DNA"/>
</dbReference>
<keyword evidence="3" id="KW-1185">Reference proteome</keyword>
<evidence type="ECO:0000256" key="1">
    <source>
        <dbReference type="SAM" id="MobiDB-lite"/>
    </source>
</evidence>
<feature type="compositionally biased region" description="Polar residues" evidence="1">
    <location>
        <begin position="255"/>
        <end position="265"/>
    </location>
</feature>
<dbReference type="OrthoDB" id="135105at2"/>
<organism evidence="2 3">
    <name type="scientific">Candidatus Frankia alpina</name>
    <dbReference type="NCBI Taxonomy" id="2699483"/>
    <lineage>
        <taxon>Bacteria</taxon>
        <taxon>Bacillati</taxon>
        <taxon>Actinomycetota</taxon>
        <taxon>Actinomycetes</taxon>
        <taxon>Frankiales</taxon>
        <taxon>Frankiaceae</taxon>
        <taxon>Frankia</taxon>
    </lineage>
</organism>
<proteinExistence type="predicted"/>
<sequence length="265" mass="29126">MIVDALDEIPDQDSRERLLAALAARMSAPDTPVRFLVTTRPLSPGETARLAGPRVGFYELQPFDADALIRFAYRWFDQADSPAGKAAAREFLDQVDAAGLGNILEVPLLAALAAQVHAARRDQPLPGNRYELYEQYIEHLTDTQTPVSTATLDPLRQSPGGAQLADWVEAHRVEILERLATTYTTEETQLLDDAEGYLAEHAPVPARLPSSWKDLLAEWLALTGLLGRPAGCGSCTRPSPNTWLRQRPPEHSRTTSDPTNRPGTI</sequence>
<dbReference type="Proteomes" id="UP000305282">
    <property type="component" value="Unassembled WGS sequence"/>
</dbReference>
<evidence type="ECO:0000313" key="2">
    <source>
        <dbReference type="EMBL" id="THJ75169.1"/>
    </source>
</evidence>
<reference evidence="2 3" key="1">
    <citation type="submission" date="2019-04" db="EMBL/GenBank/DDBJ databases">
        <title>Draft genome sequences for three unisolated Alnus-infective Frankia Sp+ strains, AgTrS, AiOr and AvVan, the first sequenced Frankia strains able to sporulate in-planta.</title>
        <authorList>
            <person name="Bethencourt L."/>
            <person name="Vautrin F."/>
            <person name="Taib N."/>
            <person name="Dubost A."/>
            <person name="Castro-Garcia L."/>
            <person name="Imbaud O."/>
            <person name="Abrouk D."/>
            <person name="Fournier P."/>
            <person name="Briolay J."/>
            <person name="Nguyen A."/>
            <person name="Normand P."/>
            <person name="Fernandez M.P."/>
            <person name="Brochier-Armanet C."/>
            <person name="Herrera-Belaroussi A."/>
        </authorList>
    </citation>
    <scope>NUCLEOTIDE SEQUENCE [LARGE SCALE GENOMIC DNA]</scope>
    <source>
        <strain evidence="2 3">AvVan</strain>
    </source>
</reference>
<dbReference type="AlphaFoldDB" id="A0A4V3Z7V7"/>
<evidence type="ECO:0000313" key="3">
    <source>
        <dbReference type="Proteomes" id="UP000305282"/>
    </source>
</evidence>